<dbReference type="CDD" id="cd03116">
    <property type="entry name" value="MobB"/>
    <property type="match status" value="1"/>
</dbReference>
<dbReference type="InterPro" id="IPR004435">
    <property type="entry name" value="MobB_dom"/>
</dbReference>
<dbReference type="EMBL" id="LAQJ01000190">
    <property type="protein sequence ID" value="KKO19460.1"/>
    <property type="molecule type" value="Genomic_DNA"/>
</dbReference>
<comment type="caution">
    <text evidence="2">The sequence shown here is derived from an EMBL/GenBank/DDBJ whole genome shotgun (WGS) entry which is preliminary data.</text>
</comment>
<dbReference type="NCBIfam" id="TIGR00176">
    <property type="entry name" value="mobB"/>
    <property type="match status" value="1"/>
</dbReference>
<feature type="domain" description="Molybdopterin-guanine dinucleotide biosynthesis protein B (MobB)" evidence="1">
    <location>
        <begin position="42"/>
        <end position="174"/>
    </location>
</feature>
<dbReference type="InterPro" id="IPR052539">
    <property type="entry name" value="MGD_biosynthesis_adapter"/>
</dbReference>
<protein>
    <submittedName>
        <fullName evidence="2">Molybdopterin-guanine dinucleotide biosynthesis protein</fullName>
    </submittedName>
</protein>
<dbReference type="Gene3D" id="3.40.50.300">
    <property type="entry name" value="P-loop containing nucleotide triphosphate hydrolases"/>
    <property type="match status" value="1"/>
</dbReference>
<reference evidence="2 3" key="1">
    <citation type="journal article" date="2013" name="BMC Microbiol.">
        <title>Identification of the type II cytochrome c maturation pathway in anammox bacteria by comparative genomics.</title>
        <authorList>
            <person name="Ferousi C."/>
            <person name="Speth D.R."/>
            <person name="Reimann J."/>
            <person name="Op den Camp H.J."/>
            <person name="Allen J.W."/>
            <person name="Keltjens J.T."/>
            <person name="Jetten M.S."/>
        </authorList>
    </citation>
    <scope>NUCLEOTIDE SEQUENCE [LARGE SCALE GENOMIC DNA]</scope>
    <source>
        <strain evidence="2">RU1</strain>
    </source>
</reference>
<dbReference type="Proteomes" id="UP000034954">
    <property type="component" value="Unassembled WGS sequence"/>
</dbReference>
<gene>
    <name evidence="2" type="ORF">BROFUL_01839</name>
</gene>
<evidence type="ECO:0000259" key="1">
    <source>
        <dbReference type="Pfam" id="PF03205"/>
    </source>
</evidence>
<evidence type="ECO:0000313" key="2">
    <source>
        <dbReference type="EMBL" id="KKO19460.1"/>
    </source>
</evidence>
<proteinExistence type="predicted"/>
<name>A0A0M2UV09_9BACT</name>
<keyword evidence="3" id="KW-1185">Reference proteome</keyword>
<dbReference type="PANTHER" id="PTHR40072:SF1">
    <property type="entry name" value="MOLYBDOPTERIN-GUANINE DINUCLEOTIDE BIOSYNTHESIS ADAPTER PROTEIN"/>
    <property type="match status" value="1"/>
</dbReference>
<dbReference type="AlphaFoldDB" id="A0A0M2UV09"/>
<accession>A0A0M2UV09</accession>
<dbReference type="GO" id="GO:0005525">
    <property type="term" value="F:GTP binding"/>
    <property type="evidence" value="ECO:0007669"/>
    <property type="project" value="InterPro"/>
</dbReference>
<dbReference type="Pfam" id="PF03205">
    <property type="entry name" value="MobB"/>
    <property type="match status" value="1"/>
</dbReference>
<dbReference type="GO" id="GO:0006777">
    <property type="term" value="P:Mo-molybdopterin cofactor biosynthetic process"/>
    <property type="evidence" value="ECO:0007669"/>
    <property type="project" value="InterPro"/>
</dbReference>
<dbReference type="PANTHER" id="PTHR40072">
    <property type="entry name" value="MOLYBDOPTERIN-GUANINE DINUCLEOTIDE BIOSYNTHESIS ADAPTER PROTEIN-RELATED"/>
    <property type="match status" value="1"/>
</dbReference>
<organism evidence="2 3">
    <name type="scientific">Candidatus Brocadia fulgida</name>
    <dbReference type="NCBI Taxonomy" id="380242"/>
    <lineage>
        <taxon>Bacteria</taxon>
        <taxon>Pseudomonadati</taxon>
        <taxon>Planctomycetota</taxon>
        <taxon>Candidatus Brocadiia</taxon>
        <taxon>Candidatus Brocadiales</taxon>
        <taxon>Candidatus Brocadiaceae</taxon>
        <taxon>Candidatus Brocadia</taxon>
    </lineage>
</organism>
<dbReference type="InterPro" id="IPR027417">
    <property type="entry name" value="P-loop_NTPase"/>
</dbReference>
<sequence length="201" mass="22892">MTRYARDATIFFIQNGLKRLAIQALPFFRIPDKYTLSKAIPVVLIVGKQNTGKTSLIETLIPLLKKRGYRVGTIKYNVPSFQIDYEGKDTYRHFGAGADIVSISSPAKLAIIKRVVGKSPAIKTLIESNYRDVDIILVEGYKRWNYPAIEIINNRQRVIAKSKRSKHRLQIISIAKTPLQMPGFSQDDIDKVIQFIESRIK</sequence>
<evidence type="ECO:0000313" key="3">
    <source>
        <dbReference type="Proteomes" id="UP000034954"/>
    </source>
</evidence>
<dbReference type="SUPFAM" id="SSF52540">
    <property type="entry name" value="P-loop containing nucleoside triphosphate hydrolases"/>
    <property type="match status" value="1"/>
</dbReference>